<protein>
    <recommendedName>
        <fullName evidence="3">DUF2203 family protein</fullName>
    </recommendedName>
</protein>
<sequence length="145" mass="16749">MVVRDTSASVEAPLISRVRYFDPHEANRALIYVRRITKDVIDTYKEVIRLRLRIEHQGHLDQGSNLEDSYKGVMIRLSDLVEELHQVGVEIKDFEEGYVDFPAMSDDGELFLCWKLGETDVDHWHHADIDCEDREPLATLPTLIG</sequence>
<dbReference type="KEGG" id="mcad:Pan265_10980"/>
<accession>A0A518BW90</accession>
<dbReference type="Proteomes" id="UP000320386">
    <property type="component" value="Chromosome"/>
</dbReference>
<evidence type="ECO:0008006" key="3">
    <source>
        <dbReference type="Google" id="ProtNLM"/>
    </source>
</evidence>
<evidence type="ECO:0000313" key="1">
    <source>
        <dbReference type="EMBL" id="QDU71249.1"/>
    </source>
</evidence>
<dbReference type="OrthoDB" id="9802910at2"/>
<keyword evidence="2" id="KW-1185">Reference proteome</keyword>
<name>A0A518BW90_9BACT</name>
<dbReference type="Pfam" id="PF09969">
    <property type="entry name" value="DUF2203"/>
    <property type="match status" value="1"/>
</dbReference>
<evidence type="ECO:0000313" key="2">
    <source>
        <dbReference type="Proteomes" id="UP000320386"/>
    </source>
</evidence>
<gene>
    <name evidence="1" type="ORF">Pan265_10980</name>
</gene>
<dbReference type="RefSeq" id="WP_145445405.1">
    <property type="nucleotide sequence ID" value="NZ_CP036280.1"/>
</dbReference>
<dbReference type="InterPro" id="IPR018699">
    <property type="entry name" value="DUF2203"/>
</dbReference>
<dbReference type="AlphaFoldDB" id="A0A518BW90"/>
<proteinExistence type="predicted"/>
<reference evidence="1 2" key="1">
    <citation type="submission" date="2019-02" db="EMBL/GenBank/DDBJ databases">
        <title>Deep-cultivation of Planctomycetes and their phenomic and genomic characterization uncovers novel biology.</title>
        <authorList>
            <person name="Wiegand S."/>
            <person name="Jogler M."/>
            <person name="Boedeker C."/>
            <person name="Pinto D."/>
            <person name="Vollmers J."/>
            <person name="Rivas-Marin E."/>
            <person name="Kohn T."/>
            <person name="Peeters S.H."/>
            <person name="Heuer A."/>
            <person name="Rast P."/>
            <person name="Oberbeckmann S."/>
            <person name="Bunk B."/>
            <person name="Jeske O."/>
            <person name="Meyerdierks A."/>
            <person name="Storesund J.E."/>
            <person name="Kallscheuer N."/>
            <person name="Luecker S."/>
            <person name="Lage O.M."/>
            <person name="Pohl T."/>
            <person name="Merkel B.J."/>
            <person name="Hornburger P."/>
            <person name="Mueller R.-W."/>
            <person name="Bruemmer F."/>
            <person name="Labrenz M."/>
            <person name="Spormann A.M."/>
            <person name="Op den Camp H."/>
            <person name="Overmann J."/>
            <person name="Amann R."/>
            <person name="Jetten M.S.M."/>
            <person name="Mascher T."/>
            <person name="Medema M.H."/>
            <person name="Devos D.P."/>
            <person name="Kaster A.-K."/>
            <person name="Ovreas L."/>
            <person name="Rohde M."/>
            <person name="Galperin M.Y."/>
            <person name="Jogler C."/>
        </authorList>
    </citation>
    <scope>NUCLEOTIDE SEQUENCE [LARGE SCALE GENOMIC DNA]</scope>
    <source>
        <strain evidence="1 2">Pan265</strain>
    </source>
</reference>
<dbReference type="PIRSF" id="PIRSF016498">
    <property type="entry name" value="UCP016498"/>
    <property type="match status" value="1"/>
</dbReference>
<organism evidence="1 2">
    <name type="scientific">Mucisphaera calidilacus</name>
    <dbReference type="NCBI Taxonomy" id="2527982"/>
    <lineage>
        <taxon>Bacteria</taxon>
        <taxon>Pseudomonadati</taxon>
        <taxon>Planctomycetota</taxon>
        <taxon>Phycisphaerae</taxon>
        <taxon>Phycisphaerales</taxon>
        <taxon>Phycisphaeraceae</taxon>
        <taxon>Mucisphaera</taxon>
    </lineage>
</organism>
<dbReference type="EMBL" id="CP036280">
    <property type="protein sequence ID" value="QDU71249.1"/>
    <property type="molecule type" value="Genomic_DNA"/>
</dbReference>